<organism evidence="3 4">
    <name type="scientific">Dyella tabacisoli</name>
    <dbReference type="NCBI Taxonomy" id="2282381"/>
    <lineage>
        <taxon>Bacteria</taxon>
        <taxon>Pseudomonadati</taxon>
        <taxon>Pseudomonadota</taxon>
        <taxon>Gammaproteobacteria</taxon>
        <taxon>Lysobacterales</taxon>
        <taxon>Rhodanobacteraceae</taxon>
        <taxon>Dyella</taxon>
    </lineage>
</organism>
<proteinExistence type="predicted"/>
<dbReference type="PANTHER" id="PTHR10151:SF120">
    <property type="entry name" value="BIS(5'-ADENOSYL)-TRIPHOSPHATASE"/>
    <property type="match status" value="1"/>
</dbReference>
<dbReference type="Pfam" id="PF01663">
    <property type="entry name" value="Phosphodiest"/>
    <property type="match status" value="1"/>
</dbReference>
<sequence>MSRSLPRLLAGAALLASLSIPSAFAAAPAHRVILFVWDGMRPDAISAEDTPNLLALGQGGSYFEDNHSTYPTFTMANASSFATGAFPGPLGFYGNRFWAPGTTGLDAKGQAVEFQAPIFTEDYQVLRDLDAHYKHELLELPTLFAAAQKAGLKTAVIGKSGPAFLQDYHEGGLLLDENTALPLSFAKELQQDGYPLPARTANTYDSRQLSLRDNNDAPTEQGKMLTLKDGVTSDATAGSETTPAASNAWMMKVYLEEVLPKHRPDLSVVWLRNPDTTQHMYGVGSPEFHLALKAQDELLGQLQAKLKALGLDQDTNIIVVSDHGHSNIAGPRDLFPLRQLNDGRVTGVDNDWGYSASGAVRLADALTKGGITAFDGTGCIYAPVMSGLRADGSQLVPSRYDDDGHLCGKPAAYTTPSYKLPETLPKGALVIASNGGTEYLYQPEHDATLVKRAVRFLQSREYIGAIFVAKRYGNIPGTLPAENVHLENAARGPDIILSYAWDADAVVQGFRGTEYASMSNERGEHGSFSPIDVHNTLLAAGPGFRNGFRDTLPSGNVDVAPTIAALMQLQLPRAQGRVLHEALTGALAQPLEAYRVQPSELRPTQAATGLTTQRIDGSTLPASNYSFVLQLKQLESDGKRWTYFDLAKPERH</sequence>
<accession>A0A369UIS9</accession>
<dbReference type="OrthoDB" id="9779418at2"/>
<dbReference type="GO" id="GO:0005773">
    <property type="term" value="C:vacuole"/>
    <property type="evidence" value="ECO:0007669"/>
    <property type="project" value="TreeGrafter"/>
</dbReference>
<keyword evidence="4" id="KW-1185">Reference proteome</keyword>
<dbReference type="InterPro" id="IPR002591">
    <property type="entry name" value="Phosphodiest/P_Trfase"/>
</dbReference>
<dbReference type="SUPFAM" id="SSF53649">
    <property type="entry name" value="Alkaline phosphatase-like"/>
    <property type="match status" value="1"/>
</dbReference>
<evidence type="ECO:0000313" key="3">
    <source>
        <dbReference type="EMBL" id="RDD80652.1"/>
    </source>
</evidence>
<feature type="chain" id="PRO_5016622254" evidence="2">
    <location>
        <begin position="26"/>
        <end position="652"/>
    </location>
</feature>
<dbReference type="Proteomes" id="UP000253782">
    <property type="component" value="Unassembled WGS sequence"/>
</dbReference>
<comment type="caution">
    <text evidence="3">The sequence shown here is derived from an EMBL/GenBank/DDBJ whole genome shotgun (WGS) entry which is preliminary data.</text>
</comment>
<dbReference type="AlphaFoldDB" id="A0A369UIS9"/>
<feature type="compositionally biased region" description="Polar residues" evidence="1">
    <location>
        <begin position="233"/>
        <end position="242"/>
    </location>
</feature>
<dbReference type="GO" id="GO:0016787">
    <property type="term" value="F:hydrolase activity"/>
    <property type="evidence" value="ECO:0007669"/>
    <property type="project" value="UniProtKB-ARBA"/>
</dbReference>
<dbReference type="RefSeq" id="WP_114846565.1">
    <property type="nucleotide sequence ID" value="NZ_JBHSPE010000002.1"/>
</dbReference>
<protein>
    <submittedName>
        <fullName evidence="3">Alkaline phosphatase family protein</fullName>
    </submittedName>
</protein>
<keyword evidence="2" id="KW-0732">Signal</keyword>
<feature type="signal peptide" evidence="2">
    <location>
        <begin position="1"/>
        <end position="25"/>
    </location>
</feature>
<dbReference type="InterPro" id="IPR017850">
    <property type="entry name" value="Alkaline_phosphatase_core_sf"/>
</dbReference>
<feature type="region of interest" description="Disordered" evidence="1">
    <location>
        <begin position="205"/>
        <end position="242"/>
    </location>
</feature>
<evidence type="ECO:0000256" key="1">
    <source>
        <dbReference type="SAM" id="MobiDB-lite"/>
    </source>
</evidence>
<dbReference type="PANTHER" id="PTHR10151">
    <property type="entry name" value="ECTONUCLEOTIDE PYROPHOSPHATASE/PHOSPHODIESTERASE"/>
    <property type="match status" value="1"/>
</dbReference>
<evidence type="ECO:0000256" key="2">
    <source>
        <dbReference type="SAM" id="SignalP"/>
    </source>
</evidence>
<feature type="compositionally biased region" description="Polar residues" evidence="1">
    <location>
        <begin position="205"/>
        <end position="218"/>
    </location>
</feature>
<reference evidence="3 4" key="1">
    <citation type="submission" date="2018-07" db="EMBL/GenBank/DDBJ databases">
        <title>Dyella tabacisoli L4-6T, whole genome shotgun sequence.</title>
        <authorList>
            <person name="Zhou X.-K."/>
            <person name="Li W.-J."/>
            <person name="Duan Y.-Q."/>
        </authorList>
    </citation>
    <scope>NUCLEOTIDE SEQUENCE [LARGE SCALE GENOMIC DNA]</scope>
    <source>
        <strain evidence="3 4">L4-6</strain>
    </source>
</reference>
<evidence type="ECO:0000313" key="4">
    <source>
        <dbReference type="Proteomes" id="UP000253782"/>
    </source>
</evidence>
<name>A0A369UIS9_9GAMM</name>
<gene>
    <name evidence="3" type="ORF">DVJ77_15545</name>
</gene>
<dbReference type="EMBL" id="QQAH01000015">
    <property type="protein sequence ID" value="RDD80652.1"/>
    <property type="molecule type" value="Genomic_DNA"/>
</dbReference>
<dbReference type="Gene3D" id="3.40.720.10">
    <property type="entry name" value="Alkaline Phosphatase, subunit A"/>
    <property type="match status" value="1"/>
</dbReference>